<evidence type="ECO:0008006" key="10">
    <source>
        <dbReference type="Google" id="ProtNLM"/>
    </source>
</evidence>
<evidence type="ECO:0000313" key="8">
    <source>
        <dbReference type="EMBL" id="KAG0559899.1"/>
    </source>
</evidence>
<comment type="subcellular location">
    <subcellularLocation>
        <location evidence="1">Membrane</location>
        <topology evidence="1">Multi-pass membrane protein</topology>
    </subcellularLocation>
</comment>
<dbReference type="AlphaFoldDB" id="A0A8T0GNS8"/>
<name>A0A8T0GNS8_CERPU</name>
<reference evidence="8" key="1">
    <citation type="submission" date="2020-06" db="EMBL/GenBank/DDBJ databases">
        <title>WGS assembly of Ceratodon purpureus strain R40.</title>
        <authorList>
            <person name="Carey S.B."/>
            <person name="Jenkins J."/>
            <person name="Shu S."/>
            <person name="Lovell J.T."/>
            <person name="Sreedasyam A."/>
            <person name="Maumus F."/>
            <person name="Tiley G.P."/>
            <person name="Fernandez-Pozo N."/>
            <person name="Barry K."/>
            <person name="Chen C."/>
            <person name="Wang M."/>
            <person name="Lipzen A."/>
            <person name="Daum C."/>
            <person name="Saski C.A."/>
            <person name="Payton A.C."/>
            <person name="Mcbreen J.C."/>
            <person name="Conrad R.E."/>
            <person name="Kollar L.M."/>
            <person name="Olsson S."/>
            <person name="Huttunen S."/>
            <person name="Landis J.B."/>
            <person name="Wickett N.J."/>
            <person name="Johnson M.G."/>
            <person name="Rensing S.A."/>
            <person name="Grimwood J."/>
            <person name="Schmutz J."/>
            <person name="Mcdaniel S.F."/>
        </authorList>
    </citation>
    <scope>NUCLEOTIDE SEQUENCE</scope>
    <source>
        <strain evidence="8">R40</strain>
    </source>
</reference>
<comment type="similarity">
    <text evidence="2">Belongs to the TMEM45 family.</text>
</comment>
<dbReference type="PANTHER" id="PTHR46285">
    <property type="entry name" value="PROTEINASE INHIBITOR I4, SERPIN (DUF716)-RELATED"/>
    <property type="match status" value="1"/>
</dbReference>
<dbReference type="Proteomes" id="UP000822688">
    <property type="component" value="Chromosome 10"/>
</dbReference>
<keyword evidence="3 7" id="KW-0812">Transmembrane</keyword>
<feature type="transmembrane region" description="Helical" evidence="7">
    <location>
        <begin position="12"/>
        <end position="31"/>
    </location>
</feature>
<evidence type="ECO:0000256" key="2">
    <source>
        <dbReference type="ARBA" id="ARBA00006948"/>
    </source>
</evidence>
<gene>
    <name evidence="8" type="ORF">KC19_10G137300</name>
</gene>
<dbReference type="PANTHER" id="PTHR46285:SF15">
    <property type="entry name" value="TRANSMEMBRANE PROTEIN 45B"/>
    <property type="match status" value="1"/>
</dbReference>
<evidence type="ECO:0000313" key="9">
    <source>
        <dbReference type="Proteomes" id="UP000822688"/>
    </source>
</evidence>
<evidence type="ECO:0000256" key="7">
    <source>
        <dbReference type="SAM" id="Phobius"/>
    </source>
</evidence>
<evidence type="ECO:0000256" key="1">
    <source>
        <dbReference type="ARBA" id="ARBA00004141"/>
    </source>
</evidence>
<feature type="transmembrane region" description="Helical" evidence="7">
    <location>
        <begin position="94"/>
        <end position="113"/>
    </location>
</feature>
<comment type="caution">
    <text evidence="8">The sequence shown here is derived from an EMBL/GenBank/DDBJ whole genome shotgun (WGS) entry which is preliminary data.</text>
</comment>
<evidence type="ECO:0000256" key="4">
    <source>
        <dbReference type="ARBA" id="ARBA00022989"/>
    </source>
</evidence>
<evidence type="ECO:0000256" key="5">
    <source>
        <dbReference type="ARBA" id="ARBA00023136"/>
    </source>
</evidence>
<accession>A0A8T0GNS8</accession>
<organism evidence="8 9">
    <name type="scientific">Ceratodon purpureus</name>
    <name type="common">Fire moss</name>
    <name type="synonym">Dicranum purpureum</name>
    <dbReference type="NCBI Taxonomy" id="3225"/>
    <lineage>
        <taxon>Eukaryota</taxon>
        <taxon>Viridiplantae</taxon>
        <taxon>Streptophyta</taxon>
        <taxon>Embryophyta</taxon>
        <taxon>Bryophyta</taxon>
        <taxon>Bryophytina</taxon>
        <taxon>Bryopsida</taxon>
        <taxon>Dicranidae</taxon>
        <taxon>Pseudoditrichales</taxon>
        <taxon>Ditrichaceae</taxon>
        <taxon>Ceratodon</taxon>
    </lineage>
</organism>
<sequence>MGWFLPSHVDQGFIFGLLGVWHMYNTLQNYVRAPTMFRMSTWFPANGRVLPARFRCLELWILLSIIVIFILKQLSHATSDIAAGMIQMEHLGRFQHVIFALFFLVYTIVGLVGEYTSLLELPAGALHCTFASGFLMELVVFHYGHHPGEDLESFVHLLMQLILLFLVVLMFLEVLYPRSILLSVGRCMMLIFKGTWFAQIGFMLHYPSFVPMGCYEDDAHEYPACPTHETLMRAKSLQVLTFNWQLLCIFVGTFVSYGTLSFWSRRRSGTPRPILPSILVPHRNALTPRTKEKEASVYFQVPAEGDGDHVSGDSGDEEAVDAHGTAVKSLSRRMSSRNTRGTPQAGKERSVT</sequence>
<evidence type="ECO:0000256" key="6">
    <source>
        <dbReference type="SAM" id="MobiDB-lite"/>
    </source>
</evidence>
<feature type="transmembrane region" description="Helical" evidence="7">
    <location>
        <begin position="125"/>
        <end position="145"/>
    </location>
</feature>
<feature type="region of interest" description="Disordered" evidence="6">
    <location>
        <begin position="304"/>
        <end position="352"/>
    </location>
</feature>
<evidence type="ECO:0000256" key="3">
    <source>
        <dbReference type="ARBA" id="ARBA00022692"/>
    </source>
</evidence>
<dbReference type="EMBL" id="CM026431">
    <property type="protein sequence ID" value="KAG0559899.1"/>
    <property type="molecule type" value="Genomic_DNA"/>
</dbReference>
<keyword evidence="5 7" id="KW-0472">Membrane</keyword>
<feature type="transmembrane region" description="Helical" evidence="7">
    <location>
        <begin position="242"/>
        <end position="263"/>
    </location>
</feature>
<dbReference type="GO" id="GO:0016020">
    <property type="term" value="C:membrane"/>
    <property type="evidence" value="ECO:0007669"/>
    <property type="project" value="UniProtKB-SubCell"/>
</dbReference>
<dbReference type="InterPro" id="IPR006904">
    <property type="entry name" value="DUF716"/>
</dbReference>
<dbReference type="Pfam" id="PF04819">
    <property type="entry name" value="DUF716"/>
    <property type="match status" value="1"/>
</dbReference>
<feature type="transmembrane region" description="Helical" evidence="7">
    <location>
        <begin position="157"/>
        <end position="176"/>
    </location>
</feature>
<feature type="transmembrane region" description="Helical" evidence="7">
    <location>
        <begin position="52"/>
        <end position="74"/>
    </location>
</feature>
<protein>
    <recommendedName>
        <fullName evidence="10">Transmembrane protein 45B</fullName>
    </recommendedName>
</protein>
<keyword evidence="4 7" id="KW-1133">Transmembrane helix</keyword>
<proteinExistence type="inferred from homology"/>
<feature type="transmembrane region" description="Helical" evidence="7">
    <location>
        <begin position="188"/>
        <end position="206"/>
    </location>
</feature>
<keyword evidence="9" id="KW-1185">Reference proteome</keyword>